<dbReference type="InterPro" id="IPR029058">
    <property type="entry name" value="AB_hydrolase_fold"/>
</dbReference>
<dbReference type="STRING" id="1016849.A0A0D1Z9Z4"/>
<dbReference type="SUPFAM" id="SSF53474">
    <property type="entry name" value="alpha/beta-Hydrolases"/>
    <property type="match status" value="1"/>
</dbReference>
<reference evidence="2 3" key="1">
    <citation type="submission" date="2015-01" db="EMBL/GenBank/DDBJ databases">
        <title>The Genome Sequence of Exophiala sideris CBS121828.</title>
        <authorList>
            <consortium name="The Broad Institute Genomics Platform"/>
            <person name="Cuomo C."/>
            <person name="de Hoog S."/>
            <person name="Gorbushina A."/>
            <person name="Stielow B."/>
            <person name="Teixiera M."/>
            <person name="Abouelleil A."/>
            <person name="Chapman S.B."/>
            <person name="Priest M."/>
            <person name="Young S.K."/>
            <person name="Wortman J."/>
            <person name="Nusbaum C."/>
            <person name="Birren B."/>
        </authorList>
    </citation>
    <scope>NUCLEOTIDE SEQUENCE [LARGE SCALE GENOMIC DNA]</scope>
    <source>
        <strain evidence="2 3">CBS 121828</strain>
    </source>
</reference>
<accession>A0A0D1Z9Z4</accession>
<dbReference type="InterPro" id="IPR052897">
    <property type="entry name" value="Sec-Metab_Biosynth_Hydrolase"/>
</dbReference>
<dbReference type="PANTHER" id="PTHR37017">
    <property type="entry name" value="AB HYDROLASE-1 DOMAIN-CONTAINING PROTEIN-RELATED"/>
    <property type="match status" value="1"/>
</dbReference>
<name>A0A0D1Z9Z4_9EURO</name>
<feature type="domain" description="AB hydrolase-1" evidence="1">
    <location>
        <begin position="8"/>
        <end position="241"/>
    </location>
</feature>
<protein>
    <recommendedName>
        <fullName evidence="1">AB hydrolase-1 domain-containing protein</fullName>
    </recommendedName>
</protein>
<dbReference type="PANTHER" id="PTHR37017:SF11">
    <property type="entry name" value="ESTERASE_LIPASE_THIOESTERASE DOMAIN-CONTAINING PROTEIN"/>
    <property type="match status" value="1"/>
</dbReference>
<evidence type="ECO:0000259" key="1">
    <source>
        <dbReference type="Pfam" id="PF12697"/>
    </source>
</evidence>
<dbReference type="Pfam" id="PF12697">
    <property type="entry name" value="Abhydrolase_6"/>
    <property type="match status" value="1"/>
</dbReference>
<evidence type="ECO:0000313" key="3">
    <source>
        <dbReference type="Proteomes" id="UP000053599"/>
    </source>
</evidence>
<proteinExistence type="predicted"/>
<dbReference type="InterPro" id="IPR000073">
    <property type="entry name" value="AB_hydrolase_1"/>
</dbReference>
<dbReference type="OrthoDB" id="408373at2759"/>
<evidence type="ECO:0000313" key="2">
    <source>
        <dbReference type="EMBL" id="KIV83573.1"/>
    </source>
</evidence>
<dbReference type="EMBL" id="KN846952">
    <property type="protein sequence ID" value="KIV83573.1"/>
    <property type="molecule type" value="Genomic_DNA"/>
</dbReference>
<dbReference type="Proteomes" id="UP000053599">
    <property type="component" value="Unassembled WGS sequence"/>
</dbReference>
<dbReference type="Gene3D" id="3.40.50.1820">
    <property type="entry name" value="alpha/beta hydrolase"/>
    <property type="match status" value="1"/>
</dbReference>
<sequence length="253" mass="27290">MSNNKPTFVLVHGAWHQPAHWGPLIASLNAHGYKTVAPALPSVTNAPTAPCEDINDDTDTIRECMLAELDGEGGGNVVLVPHSYGGIPTTSALRGLDTLSRTAQGHQTSVIAIAALTSYILPEGMNMAEAEQKPVPKGLLRAMDHPPPQLFYNDLSEEERMKWTALLRPMSSGALIGCSTFSAHEVIPVHYLMADEDKAITLGTQERIVNILKTGAVEGRVRTEMLRGCGHSPFLSRVEETTAFLRRSAGESV</sequence>
<dbReference type="HOGENOM" id="CLU_046066_1_1_1"/>
<dbReference type="AlphaFoldDB" id="A0A0D1Z9Z4"/>
<organism evidence="2 3">
    <name type="scientific">Exophiala sideris</name>
    <dbReference type="NCBI Taxonomy" id="1016849"/>
    <lineage>
        <taxon>Eukaryota</taxon>
        <taxon>Fungi</taxon>
        <taxon>Dikarya</taxon>
        <taxon>Ascomycota</taxon>
        <taxon>Pezizomycotina</taxon>
        <taxon>Eurotiomycetes</taxon>
        <taxon>Chaetothyriomycetidae</taxon>
        <taxon>Chaetothyriales</taxon>
        <taxon>Herpotrichiellaceae</taxon>
        <taxon>Exophiala</taxon>
    </lineage>
</organism>
<gene>
    <name evidence="2" type="ORF">PV11_05589</name>
</gene>